<evidence type="ECO:0000256" key="3">
    <source>
        <dbReference type="ARBA" id="ARBA00022737"/>
    </source>
</evidence>
<dbReference type="SUPFAM" id="SSF52058">
    <property type="entry name" value="L domain-like"/>
    <property type="match status" value="2"/>
</dbReference>
<dbReference type="Proteomes" id="UP001381693">
    <property type="component" value="Unassembled WGS sequence"/>
</dbReference>
<dbReference type="PANTHER" id="PTHR24373">
    <property type="entry name" value="SLIT RELATED LEUCINE-RICH REPEAT NEURONAL PROTEIN"/>
    <property type="match status" value="1"/>
</dbReference>
<dbReference type="EMBL" id="JAXCGZ010019246">
    <property type="protein sequence ID" value="KAK7066357.1"/>
    <property type="molecule type" value="Genomic_DNA"/>
</dbReference>
<dbReference type="InterPro" id="IPR003591">
    <property type="entry name" value="Leu-rich_rpt_typical-subtyp"/>
</dbReference>
<keyword evidence="3" id="KW-0677">Repeat</keyword>
<dbReference type="GO" id="GO:0031012">
    <property type="term" value="C:extracellular matrix"/>
    <property type="evidence" value="ECO:0007669"/>
    <property type="project" value="TreeGrafter"/>
</dbReference>
<dbReference type="PANTHER" id="PTHR24373:SF370">
    <property type="entry name" value="FISH-LIPS, ISOFORM E"/>
    <property type="match status" value="1"/>
</dbReference>
<dbReference type="AlphaFoldDB" id="A0AAN8WHM2"/>
<feature type="signal peptide" evidence="5">
    <location>
        <begin position="1"/>
        <end position="16"/>
    </location>
</feature>
<evidence type="ECO:0000256" key="2">
    <source>
        <dbReference type="ARBA" id="ARBA00022729"/>
    </source>
</evidence>
<dbReference type="InterPro" id="IPR001611">
    <property type="entry name" value="Leu-rich_rpt"/>
</dbReference>
<proteinExistence type="predicted"/>
<organism evidence="6 7">
    <name type="scientific">Halocaridina rubra</name>
    <name type="common">Hawaiian red shrimp</name>
    <dbReference type="NCBI Taxonomy" id="373956"/>
    <lineage>
        <taxon>Eukaryota</taxon>
        <taxon>Metazoa</taxon>
        <taxon>Ecdysozoa</taxon>
        <taxon>Arthropoda</taxon>
        <taxon>Crustacea</taxon>
        <taxon>Multicrustacea</taxon>
        <taxon>Malacostraca</taxon>
        <taxon>Eumalacostraca</taxon>
        <taxon>Eucarida</taxon>
        <taxon>Decapoda</taxon>
        <taxon>Pleocyemata</taxon>
        <taxon>Caridea</taxon>
        <taxon>Atyoidea</taxon>
        <taxon>Atyidae</taxon>
        <taxon>Halocaridina</taxon>
    </lineage>
</organism>
<evidence type="ECO:0000313" key="7">
    <source>
        <dbReference type="Proteomes" id="UP001381693"/>
    </source>
</evidence>
<keyword evidence="1" id="KW-0433">Leucine-rich repeat</keyword>
<dbReference type="SMART" id="SM00369">
    <property type="entry name" value="LRR_TYP"/>
    <property type="match status" value="12"/>
</dbReference>
<dbReference type="Gene3D" id="3.80.10.10">
    <property type="entry name" value="Ribonuclease Inhibitor"/>
    <property type="match status" value="4"/>
</dbReference>
<protein>
    <submittedName>
        <fullName evidence="6">Uncharacterized protein</fullName>
    </submittedName>
</protein>
<evidence type="ECO:0000256" key="1">
    <source>
        <dbReference type="ARBA" id="ARBA00022614"/>
    </source>
</evidence>
<evidence type="ECO:0000313" key="6">
    <source>
        <dbReference type="EMBL" id="KAK7066357.1"/>
    </source>
</evidence>
<name>A0AAN8WHM2_HALRR</name>
<feature type="chain" id="PRO_5042910243" evidence="5">
    <location>
        <begin position="17"/>
        <end position="955"/>
    </location>
</feature>
<dbReference type="PROSITE" id="PS51450">
    <property type="entry name" value="LRR"/>
    <property type="match status" value="5"/>
</dbReference>
<gene>
    <name evidence="6" type="ORF">SK128_011653</name>
</gene>
<keyword evidence="4" id="KW-1133">Transmembrane helix</keyword>
<sequence length="955" mass="107074">MYVALSLLTYVCVASSVENADASIAEAQPTLEAASAASTTTILQLDSSWNGSRPACPSSCFCEDQVSYVTCMGDGQPALPSIPSEFTHIELQGFNIPELSASAFHHFTGLKEFQMTHCNLTLLQDDTFASQSELDILNLSENKLTRIGHYTLRGLTTLHELDLSFNNLTVLEKPFISLSSLKYLRLHNNLLSSITQDTFVGLNQVQDINLSNNKISFLEVAAFQHLVSLAHLTLSHNPLSTLATLDFFGLRLQYIDLSEIGIIRVPQALTQFVRTLNLADNNITEIHRGDFDSFPYLTFLILNDNSLDQLEEDALGRHEYLLQLWLGYNRLSSIPQSLPPSLQRLNLMGNLISHIQDGDFRGLTNLQELYLGNNTLSEIASCAFCELATLRTLDLRGNHLRNFTSHIFSHLVNLDTLDISHNPLLELKGEDFIGLTSVRTFRINGIRTDNMNISDNLFDPLQGLRLLQMNDSPQLAARFVATVRMVRALRNLRELGLMHDNLTIVRPNFPIYFPKLQRVTLYENPWDCADLNKIMWLKQWMIQSTVYFYNKYFVRCATPVTSRNLPVLFLGDLDPIKTSVTEKCCNQSKAPLVVMQVSSRSLANISSQNATKLETKIQTTDGNITREENDIQYSTITSSSKNNTIYISKLIRKVIHNSSWDNENAVDRHQIFTTAPLATIPVGKNTQKRNANEEVFSTIGPLSPELQTTTPTLTYITSTESEFSLFTKSNATMSISSSSTTETSNVLYKTTVINTSSVSANPNDFPEIISKTLQKLKNITVQKQESLPTFEKPFLSKEELPRKSSMDFLTHRKDLWLFRGDSSHEIRQGMLHQGDRHGRASDEAVVGAGIVATCLGIALLLGGILLARGRSKTSTMGETSTFESDEDDIQVQTVGYRLADLDLSSESEDIVESVSDMNRGLNNRLYLMLLQDTSLDRTSNNLYDTVEHSLTRDWH</sequence>
<accession>A0AAN8WHM2</accession>
<reference evidence="6 7" key="1">
    <citation type="submission" date="2023-11" db="EMBL/GenBank/DDBJ databases">
        <title>Halocaridina rubra genome assembly.</title>
        <authorList>
            <person name="Smith C."/>
        </authorList>
    </citation>
    <scope>NUCLEOTIDE SEQUENCE [LARGE SCALE GENOMIC DNA]</scope>
    <source>
        <strain evidence="6">EP-1</strain>
        <tissue evidence="6">Whole</tissue>
    </source>
</reference>
<evidence type="ECO:0000256" key="5">
    <source>
        <dbReference type="SAM" id="SignalP"/>
    </source>
</evidence>
<dbReference type="InterPro" id="IPR050328">
    <property type="entry name" value="Dev_Immune_Receptor"/>
</dbReference>
<keyword evidence="4" id="KW-0472">Membrane</keyword>
<dbReference type="Pfam" id="PF13855">
    <property type="entry name" value="LRR_8"/>
    <property type="match status" value="3"/>
</dbReference>
<feature type="transmembrane region" description="Helical" evidence="4">
    <location>
        <begin position="844"/>
        <end position="867"/>
    </location>
</feature>
<keyword evidence="7" id="KW-1185">Reference proteome</keyword>
<dbReference type="InterPro" id="IPR032675">
    <property type="entry name" value="LRR_dom_sf"/>
</dbReference>
<keyword evidence="2 5" id="KW-0732">Signal</keyword>
<keyword evidence="4" id="KW-0812">Transmembrane</keyword>
<dbReference type="GO" id="GO:0005615">
    <property type="term" value="C:extracellular space"/>
    <property type="evidence" value="ECO:0007669"/>
    <property type="project" value="TreeGrafter"/>
</dbReference>
<evidence type="ECO:0000256" key="4">
    <source>
        <dbReference type="SAM" id="Phobius"/>
    </source>
</evidence>
<comment type="caution">
    <text evidence="6">The sequence shown here is derived from an EMBL/GenBank/DDBJ whole genome shotgun (WGS) entry which is preliminary data.</text>
</comment>